<evidence type="ECO:0000256" key="1">
    <source>
        <dbReference type="ARBA" id="ARBA00023015"/>
    </source>
</evidence>
<dbReference type="PROSITE" id="PS01124">
    <property type="entry name" value="HTH_ARAC_FAMILY_2"/>
    <property type="match status" value="1"/>
</dbReference>
<proteinExistence type="predicted"/>
<gene>
    <name evidence="4" type="ORF">CF386_10645</name>
</gene>
<keyword evidence="2" id="KW-0804">Transcription</keyword>
<dbReference type="InterPro" id="IPR002818">
    <property type="entry name" value="DJ-1/PfpI"/>
</dbReference>
<dbReference type="Proteomes" id="UP000242175">
    <property type="component" value="Chromosome small"/>
</dbReference>
<evidence type="ECO:0000313" key="5">
    <source>
        <dbReference type="Proteomes" id="UP000242175"/>
    </source>
</evidence>
<accession>A0A220VGL9</accession>
<dbReference type="InterPro" id="IPR029062">
    <property type="entry name" value="Class_I_gatase-like"/>
</dbReference>
<dbReference type="SUPFAM" id="SSF46689">
    <property type="entry name" value="Homeodomain-like"/>
    <property type="match status" value="2"/>
</dbReference>
<evidence type="ECO:0000259" key="3">
    <source>
        <dbReference type="PROSITE" id="PS01124"/>
    </source>
</evidence>
<dbReference type="Pfam" id="PF01965">
    <property type="entry name" value="DJ-1_PfpI"/>
    <property type="match status" value="1"/>
</dbReference>
<dbReference type="InterPro" id="IPR018060">
    <property type="entry name" value="HTH_AraC"/>
</dbReference>
<dbReference type="AlphaFoldDB" id="A0A220VGL9"/>
<dbReference type="InterPro" id="IPR009057">
    <property type="entry name" value="Homeodomain-like_sf"/>
</dbReference>
<dbReference type="RefSeq" id="WP_089074415.1">
    <property type="nucleotide sequence ID" value="NZ_CBCSAM010000004.1"/>
</dbReference>
<feature type="domain" description="HTH araC/xylS-type" evidence="3">
    <location>
        <begin position="212"/>
        <end position="311"/>
    </location>
</feature>
<dbReference type="PANTHER" id="PTHR43130:SF3">
    <property type="entry name" value="HTH-TYPE TRANSCRIPTIONAL REGULATOR RV1931C"/>
    <property type="match status" value="1"/>
</dbReference>
<evidence type="ECO:0000313" key="4">
    <source>
        <dbReference type="EMBL" id="ASK79507.1"/>
    </source>
</evidence>
<sequence length="312" mass="35361">MHKIAIVVYPKFSLLDLSCMTEVFNSVNRNSPKYSVSIYSSEGGKCVSEDGLSIYTLSLQNNVSLNSYQTIIVMGGVGYEKASQDKTLIDRISSLNKNIRIVAICSGIFLLAYAGILRNKTVTTHWTCMPQFKKKFPKINISDKSLYIHDGNILSSAGGISGIDLAIYIVKYDFGKILADKTAKHLIILSDELNTSTNKSLSYINLKNSRFQKLLKLFHENLNITYSVEHLADTCHMSLRNFNRQFKKEFGVTPKKYLEIIRIEKSKELFNQNKHLSLEQVAYKCGFASSISFSRAFKRNMNITPKLYLQTL</sequence>
<dbReference type="Gene3D" id="3.40.50.880">
    <property type="match status" value="1"/>
</dbReference>
<dbReference type="GO" id="GO:0003700">
    <property type="term" value="F:DNA-binding transcription factor activity"/>
    <property type="evidence" value="ECO:0007669"/>
    <property type="project" value="InterPro"/>
</dbReference>
<protein>
    <recommendedName>
        <fullName evidence="3">HTH araC/xylS-type domain-containing protein</fullName>
    </recommendedName>
</protein>
<dbReference type="Pfam" id="PF12833">
    <property type="entry name" value="HTH_18"/>
    <property type="match status" value="1"/>
</dbReference>
<name>A0A220VGL9_9GAMM</name>
<keyword evidence="1" id="KW-0805">Transcription regulation</keyword>
<dbReference type="SUPFAM" id="SSF52317">
    <property type="entry name" value="Class I glutamine amidotransferase-like"/>
    <property type="match status" value="1"/>
</dbReference>
<keyword evidence="5" id="KW-1185">Reference proteome</keyword>
<dbReference type="SMART" id="SM00342">
    <property type="entry name" value="HTH_ARAC"/>
    <property type="match status" value="1"/>
</dbReference>
<dbReference type="InterPro" id="IPR052158">
    <property type="entry name" value="INH-QAR"/>
</dbReference>
<dbReference type="PANTHER" id="PTHR43130">
    <property type="entry name" value="ARAC-FAMILY TRANSCRIPTIONAL REGULATOR"/>
    <property type="match status" value="1"/>
</dbReference>
<dbReference type="EMBL" id="CP022356">
    <property type="protein sequence ID" value="ASK79507.1"/>
    <property type="molecule type" value="Genomic_DNA"/>
</dbReference>
<dbReference type="OrthoDB" id="9803764at2"/>
<dbReference type="KEGG" id="pmai:CF386_10645"/>
<reference evidence="4 5" key="1">
    <citation type="journal article" date="2016" name="Int. J. Syst. Evol. Microbiol.">
        <title>Paraphotobacterium marinum gen. nov., sp. nov., a member of the family Vibrionaceae, isolated from surface seawater.</title>
        <authorList>
            <person name="Huang Z."/>
            <person name="Dong C."/>
            <person name="Shao Z."/>
        </authorList>
    </citation>
    <scope>NUCLEOTIDE SEQUENCE [LARGE SCALE GENOMIC DNA]</scope>
    <source>
        <strain evidence="4 5">NSCS20N07D</strain>
    </source>
</reference>
<dbReference type="GO" id="GO:0043565">
    <property type="term" value="F:sequence-specific DNA binding"/>
    <property type="evidence" value="ECO:0007669"/>
    <property type="project" value="InterPro"/>
</dbReference>
<dbReference type="Gene3D" id="1.10.10.60">
    <property type="entry name" value="Homeodomain-like"/>
    <property type="match status" value="2"/>
</dbReference>
<evidence type="ECO:0000256" key="2">
    <source>
        <dbReference type="ARBA" id="ARBA00023163"/>
    </source>
</evidence>
<organism evidence="4 5">
    <name type="scientific">Paraphotobacterium marinum</name>
    <dbReference type="NCBI Taxonomy" id="1755811"/>
    <lineage>
        <taxon>Bacteria</taxon>
        <taxon>Pseudomonadati</taxon>
        <taxon>Pseudomonadota</taxon>
        <taxon>Gammaproteobacteria</taxon>
        <taxon>Vibrionales</taxon>
        <taxon>Vibrionaceae</taxon>
        <taxon>Paraphotobacterium</taxon>
    </lineage>
</organism>